<reference evidence="2" key="1">
    <citation type="submission" date="2020-04" db="EMBL/GenBank/DDBJ databases">
        <authorList>
            <person name="Zhang T."/>
        </authorList>
    </citation>
    <scope>NUCLEOTIDE SEQUENCE</scope>
    <source>
        <strain evidence="2">HKST-UBA03</strain>
    </source>
</reference>
<evidence type="ECO:0000313" key="3">
    <source>
        <dbReference type="Proteomes" id="UP000751518"/>
    </source>
</evidence>
<feature type="transmembrane region" description="Helical" evidence="1">
    <location>
        <begin position="6"/>
        <end position="25"/>
    </location>
</feature>
<feature type="transmembrane region" description="Helical" evidence="1">
    <location>
        <begin position="71"/>
        <end position="90"/>
    </location>
</feature>
<feature type="transmembrane region" description="Helical" evidence="1">
    <location>
        <begin position="182"/>
        <end position="199"/>
    </location>
</feature>
<evidence type="ECO:0000313" key="2">
    <source>
        <dbReference type="EMBL" id="MCA9392396.1"/>
    </source>
</evidence>
<reference evidence="2" key="2">
    <citation type="journal article" date="2021" name="Microbiome">
        <title>Successional dynamics and alternative stable states in a saline activated sludge microbial community over 9 years.</title>
        <authorList>
            <person name="Wang Y."/>
            <person name="Ye J."/>
            <person name="Ju F."/>
            <person name="Liu L."/>
            <person name="Boyd J.A."/>
            <person name="Deng Y."/>
            <person name="Parks D.H."/>
            <person name="Jiang X."/>
            <person name="Yin X."/>
            <person name="Woodcroft B.J."/>
            <person name="Tyson G.W."/>
            <person name="Hugenholtz P."/>
            <person name="Polz M.F."/>
            <person name="Zhang T."/>
        </authorList>
    </citation>
    <scope>NUCLEOTIDE SEQUENCE</scope>
    <source>
        <strain evidence="2">HKST-UBA03</strain>
    </source>
</reference>
<name>A0A955RR59_UNCKA</name>
<comment type="caution">
    <text evidence="2">The sequence shown here is derived from an EMBL/GenBank/DDBJ whole genome shotgun (WGS) entry which is preliminary data.</text>
</comment>
<feature type="transmembrane region" description="Helical" evidence="1">
    <location>
        <begin position="205"/>
        <end position="223"/>
    </location>
</feature>
<dbReference type="AlphaFoldDB" id="A0A955RR59"/>
<organism evidence="2 3">
    <name type="scientific">candidate division WWE3 bacterium</name>
    <dbReference type="NCBI Taxonomy" id="2053526"/>
    <lineage>
        <taxon>Bacteria</taxon>
        <taxon>Katanobacteria</taxon>
    </lineage>
</organism>
<gene>
    <name evidence="2" type="ORF">KC614_04340</name>
</gene>
<dbReference type="EMBL" id="JAGQKZ010000048">
    <property type="protein sequence ID" value="MCA9392396.1"/>
    <property type="molecule type" value="Genomic_DNA"/>
</dbReference>
<proteinExistence type="predicted"/>
<dbReference type="Proteomes" id="UP000751518">
    <property type="component" value="Unassembled WGS sequence"/>
</dbReference>
<keyword evidence="1" id="KW-0472">Membrane</keyword>
<sequence length="243" mass="27850">MLAYHNLIIETFLFLWPLYFAIRFFQRYKRNPVELNLWIAVASLCFSIFYALNVIAIIFAVSAPWVLQNAYISAVMQIFWYGAIGCFSLIPKGLKRLPVPSDIYISIVSGVMFYLYTNDVLNFQPTFIMNNGLTSHNQFLELGLAQGLFDLKYSAAKIALILASIVVVFLIRKRFVAKSQRIFAAGLITFAIFGFTPYMPIIWHYYFWNVGTFVAFLLMSISLELSDRESRRKVSKTTNGTSS</sequence>
<feature type="transmembrane region" description="Helical" evidence="1">
    <location>
        <begin position="97"/>
        <end position="116"/>
    </location>
</feature>
<keyword evidence="1" id="KW-1133">Transmembrane helix</keyword>
<feature type="transmembrane region" description="Helical" evidence="1">
    <location>
        <begin position="37"/>
        <end position="65"/>
    </location>
</feature>
<feature type="transmembrane region" description="Helical" evidence="1">
    <location>
        <begin position="151"/>
        <end position="170"/>
    </location>
</feature>
<keyword evidence="1" id="KW-0812">Transmembrane</keyword>
<protein>
    <submittedName>
        <fullName evidence="2">Uncharacterized protein</fullName>
    </submittedName>
</protein>
<evidence type="ECO:0000256" key="1">
    <source>
        <dbReference type="SAM" id="Phobius"/>
    </source>
</evidence>
<accession>A0A955RR59</accession>